<comment type="similarity">
    <text evidence="2">Belongs to the glycosyl hydrolase 15 family.</text>
</comment>
<reference evidence="12 13" key="1">
    <citation type="journal article" date="2024" name="Science">
        <title>Giant polyketide synthase enzymes in the biosynthesis of giant marine polyether toxins.</title>
        <authorList>
            <person name="Fallon T.R."/>
            <person name="Shende V.V."/>
            <person name="Wierzbicki I.H."/>
            <person name="Pendleton A.L."/>
            <person name="Watervoot N.F."/>
            <person name="Auber R.P."/>
            <person name="Gonzalez D.J."/>
            <person name="Wisecaver J.H."/>
            <person name="Moore B.S."/>
        </authorList>
    </citation>
    <scope>NUCLEOTIDE SEQUENCE [LARGE SCALE GENOMIC DNA]</scope>
    <source>
        <strain evidence="12 13">12B1</strain>
    </source>
</reference>
<dbReference type="PANTHER" id="PTHR31616">
    <property type="entry name" value="TREHALASE"/>
    <property type="match status" value="1"/>
</dbReference>
<keyword evidence="7" id="KW-0326">Glycosidase</keyword>
<dbReference type="Pfam" id="PF00088">
    <property type="entry name" value="Trefoil"/>
    <property type="match status" value="1"/>
</dbReference>
<keyword evidence="6" id="KW-0119">Carbohydrate metabolism</keyword>
<feature type="disulfide bond" evidence="9">
    <location>
        <begin position="41"/>
        <end position="58"/>
    </location>
</feature>
<dbReference type="InterPro" id="IPR000519">
    <property type="entry name" value="P_trefoil_dom"/>
</dbReference>
<keyword evidence="13" id="KW-1185">Reference proteome</keyword>
<dbReference type="Gene3D" id="4.10.110.10">
    <property type="entry name" value="Spasmolytic Protein, domain 1"/>
    <property type="match status" value="1"/>
</dbReference>
<evidence type="ECO:0000256" key="7">
    <source>
        <dbReference type="ARBA" id="ARBA00023295"/>
    </source>
</evidence>
<dbReference type="SUPFAM" id="SSF57492">
    <property type="entry name" value="Trefoil"/>
    <property type="match status" value="1"/>
</dbReference>
<keyword evidence="10" id="KW-0732">Signal</keyword>
<organism evidence="12 13">
    <name type="scientific">Prymnesium parvum</name>
    <name type="common">Toxic golden alga</name>
    <dbReference type="NCBI Taxonomy" id="97485"/>
    <lineage>
        <taxon>Eukaryota</taxon>
        <taxon>Haptista</taxon>
        <taxon>Haptophyta</taxon>
        <taxon>Prymnesiophyceae</taxon>
        <taxon>Prymnesiales</taxon>
        <taxon>Prymnesiaceae</taxon>
        <taxon>Prymnesium</taxon>
    </lineage>
</organism>
<evidence type="ECO:0000256" key="4">
    <source>
        <dbReference type="ARBA" id="ARBA00022801"/>
    </source>
</evidence>
<dbReference type="EMBL" id="JBGBPQ010000019">
    <property type="protein sequence ID" value="KAL1504730.1"/>
    <property type="molecule type" value="Genomic_DNA"/>
</dbReference>
<dbReference type="InterPro" id="IPR008928">
    <property type="entry name" value="6-hairpin_glycosidase_sf"/>
</dbReference>
<dbReference type="Proteomes" id="UP001515480">
    <property type="component" value="Unassembled WGS sequence"/>
</dbReference>
<dbReference type="Gene3D" id="1.50.10.10">
    <property type="match status" value="1"/>
</dbReference>
<dbReference type="InterPro" id="IPR044913">
    <property type="entry name" value="P_trefoil_dom_sf"/>
</dbReference>
<dbReference type="SMART" id="SM00018">
    <property type="entry name" value="PD"/>
    <property type="match status" value="1"/>
</dbReference>
<dbReference type="PROSITE" id="PS51448">
    <property type="entry name" value="P_TREFOIL_2"/>
    <property type="match status" value="1"/>
</dbReference>
<dbReference type="InterPro" id="IPR000165">
    <property type="entry name" value="Glucoamylase"/>
</dbReference>
<accession>A0AB34IUR5</accession>
<comment type="caution">
    <text evidence="12">The sequence shown here is derived from an EMBL/GenBank/DDBJ whole genome shotgun (WGS) entry which is preliminary data.</text>
</comment>
<dbReference type="GO" id="GO:0004339">
    <property type="term" value="F:glucan 1,4-alpha-glucosidase activity"/>
    <property type="evidence" value="ECO:0007669"/>
    <property type="project" value="UniProtKB-EC"/>
</dbReference>
<dbReference type="InterPro" id="IPR011613">
    <property type="entry name" value="GH15-like"/>
</dbReference>
<dbReference type="EC" id="3.2.1.3" evidence="3"/>
<evidence type="ECO:0000313" key="12">
    <source>
        <dbReference type="EMBL" id="KAL1504730.1"/>
    </source>
</evidence>
<dbReference type="AlphaFoldDB" id="A0AB34IUR5"/>
<keyword evidence="4" id="KW-0378">Hydrolase</keyword>
<dbReference type="PRINTS" id="PR00736">
    <property type="entry name" value="GLHYDRLASE15"/>
</dbReference>
<dbReference type="PANTHER" id="PTHR31616:SF9">
    <property type="entry name" value="GLUCOAMYLASE, INTRACELLULAR SPORULATION-SPECIFIC"/>
    <property type="match status" value="1"/>
</dbReference>
<evidence type="ECO:0000256" key="2">
    <source>
        <dbReference type="ARBA" id="ARBA00006188"/>
    </source>
</evidence>
<proteinExistence type="inferred from homology"/>
<name>A0AB34IUR5_PRYPA</name>
<evidence type="ECO:0000256" key="9">
    <source>
        <dbReference type="PROSITE-ProRule" id="PRU00779"/>
    </source>
</evidence>
<evidence type="ECO:0000259" key="11">
    <source>
        <dbReference type="PROSITE" id="PS51448"/>
    </source>
</evidence>
<evidence type="ECO:0000256" key="1">
    <source>
        <dbReference type="ARBA" id="ARBA00001863"/>
    </source>
</evidence>
<comment type="caution">
    <text evidence="9">Lacks conserved residue(s) required for the propagation of feature annotation.</text>
</comment>
<dbReference type="SUPFAM" id="SSF48208">
    <property type="entry name" value="Six-hairpin glycosidases"/>
    <property type="match status" value="1"/>
</dbReference>
<gene>
    <name evidence="12" type="ORF">AB1Y20_008508</name>
</gene>
<feature type="signal peptide" evidence="10">
    <location>
        <begin position="1"/>
        <end position="16"/>
    </location>
</feature>
<evidence type="ECO:0000256" key="8">
    <source>
        <dbReference type="ARBA" id="ARBA00023326"/>
    </source>
</evidence>
<comment type="catalytic activity">
    <reaction evidence="1">
        <text>Hydrolysis of terminal (1-&gt;4)-linked alpha-D-glucose residues successively from non-reducing ends of the chains with release of beta-D-glucose.</text>
        <dbReference type="EC" id="3.2.1.3"/>
    </reaction>
</comment>
<dbReference type="CDD" id="cd00111">
    <property type="entry name" value="Trefoil"/>
    <property type="match status" value="1"/>
</dbReference>
<protein>
    <recommendedName>
        <fullName evidence="3">glucan 1,4-alpha-glucosidase</fullName>
        <ecNumber evidence="3">3.2.1.3</ecNumber>
    </recommendedName>
</protein>
<evidence type="ECO:0000313" key="13">
    <source>
        <dbReference type="Proteomes" id="UP001515480"/>
    </source>
</evidence>
<feature type="chain" id="PRO_5044222740" description="glucan 1,4-alpha-glucosidase" evidence="10">
    <location>
        <begin position="17"/>
        <end position="509"/>
    </location>
</feature>
<evidence type="ECO:0000256" key="3">
    <source>
        <dbReference type="ARBA" id="ARBA00012593"/>
    </source>
</evidence>
<dbReference type="Pfam" id="PF00723">
    <property type="entry name" value="Glyco_hydro_15"/>
    <property type="match status" value="1"/>
</dbReference>
<evidence type="ECO:0000256" key="5">
    <source>
        <dbReference type="ARBA" id="ARBA00023157"/>
    </source>
</evidence>
<keyword evidence="8" id="KW-0624">Polysaccharide degradation</keyword>
<keyword evidence="5 9" id="KW-1015">Disulfide bond</keyword>
<evidence type="ECO:0000256" key="6">
    <source>
        <dbReference type="ARBA" id="ARBA00023277"/>
    </source>
</evidence>
<evidence type="ECO:0000256" key="10">
    <source>
        <dbReference type="SAM" id="SignalP"/>
    </source>
</evidence>
<dbReference type="InterPro" id="IPR012341">
    <property type="entry name" value="6hp_glycosidase-like_sf"/>
</dbReference>
<dbReference type="GO" id="GO:0000272">
    <property type="term" value="P:polysaccharide catabolic process"/>
    <property type="evidence" value="ECO:0007669"/>
    <property type="project" value="UniProtKB-KW"/>
</dbReference>
<sequence>MLVAIVSLLCLAPARAAPADMCSAVTQKQDCGFVGIDQSGCEQKGCCWQPASSNEPWCFFKAQSSSSCFAFPSTPASEPPFSSDQIESMKTLFLKNIGVQGTGAVVAAPDPNTPGGSYYYHWERDGALTMTALQLNAQATTAQLLAYAEWVAARQAMADPHSIDVRTEPKYEIPSGAVYDGAWCRPQNDGPGLRAIALLLFAERLMASGNATEIAYVKSKLWRDSADGVIQQSLKYLTDGGWLTDTCDLWEEVRSADFFWNRATMKRALEKGADFDAKFAGGKLAATYRQLASQIGAALSSGSHFANGYIFESTNRPIDGAVIVALNMGFDDPSPTYTPAADQVASTVLAYNYAFCNEYPINTADSAAAVPGVLYGRYPGDHYAGGNPWVLTSAALAQLLYRVAHAAAEGAALSAAALADWAKALNTPMDAASAAKKLLAAGDAVLARVQTHVKADGGRLDEQIDKNTGKQVSAKSLTWSYAEVLNALHWRAQAKTAVAKSVVEATLAA</sequence>
<feature type="disulfide bond" evidence="9">
    <location>
        <begin position="31"/>
        <end position="46"/>
    </location>
</feature>
<feature type="domain" description="P-type" evidence="11">
    <location>
        <begin position="20"/>
        <end position="62"/>
    </location>
</feature>